<name>A0A8U0P4Y9_SALNM</name>
<dbReference type="CDD" id="cd11559">
    <property type="entry name" value="W2_eIF4G1_like"/>
    <property type="match status" value="1"/>
</dbReference>
<dbReference type="PROSITE" id="PS51363">
    <property type="entry name" value="W2"/>
    <property type="match status" value="1"/>
</dbReference>
<dbReference type="GeneID" id="120019864"/>
<protein>
    <submittedName>
        <fullName evidence="4">Eukaryotic translation initiation factor 4 gamma 1-like</fullName>
    </submittedName>
</protein>
<evidence type="ECO:0000313" key="3">
    <source>
        <dbReference type="Proteomes" id="UP000808372"/>
    </source>
</evidence>
<dbReference type="SUPFAM" id="SSF48371">
    <property type="entry name" value="ARM repeat"/>
    <property type="match status" value="1"/>
</dbReference>
<feature type="domain" description="W2" evidence="2">
    <location>
        <begin position="1"/>
        <end position="118"/>
    </location>
</feature>
<organism evidence="3 4">
    <name type="scientific">Salvelinus namaycush</name>
    <name type="common">Lake trout</name>
    <name type="synonym">Salmo namaycush</name>
    <dbReference type="NCBI Taxonomy" id="8040"/>
    <lineage>
        <taxon>Eukaryota</taxon>
        <taxon>Metazoa</taxon>
        <taxon>Chordata</taxon>
        <taxon>Craniata</taxon>
        <taxon>Vertebrata</taxon>
        <taxon>Euteleostomi</taxon>
        <taxon>Actinopterygii</taxon>
        <taxon>Neopterygii</taxon>
        <taxon>Teleostei</taxon>
        <taxon>Protacanthopterygii</taxon>
        <taxon>Salmoniformes</taxon>
        <taxon>Salmonidae</taxon>
        <taxon>Salmoninae</taxon>
        <taxon>Salvelinus</taxon>
    </lineage>
</organism>
<keyword evidence="3" id="KW-1185">Reference proteome</keyword>
<evidence type="ECO:0000313" key="4">
    <source>
        <dbReference type="RefSeq" id="XP_038819206.1"/>
    </source>
</evidence>
<proteinExistence type="predicted"/>
<feature type="chain" id="PRO_5035893878" evidence="1">
    <location>
        <begin position="21"/>
        <end position="118"/>
    </location>
</feature>
<dbReference type="RefSeq" id="XP_038819206.1">
    <property type="nucleotide sequence ID" value="XM_038963278.1"/>
</dbReference>
<dbReference type="InterPro" id="IPR003307">
    <property type="entry name" value="W2_domain"/>
</dbReference>
<keyword evidence="1" id="KW-0732">Signal</keyword>
<accession>A0A8U0P4Y9</accession>
<dbReference type="KEGG" id="snh:120019864"/>
<dbReference type="Gene3D" id="1.25.40.180">
    <property type="match status" value="1"/>
</dbReference>
<dbReference type="FunFam" id="1.25.40.180:FF:000042">
    <property type="entry name" value="Eukaryotic translation initiation factor 4 gamma"/>
    <property type="match status" value="1"/>
</dbReference>
<dbReference type="InterPro" id="IPR016024">
    <property type="entry name" value="ARM-type_fold"/>
</dbReference>
<feature type="signal peptide" evidence="1">
    <location>
        <begin position="1"/>
        <end position="20"/>
    </location>
</feature>
<evidence type="ECO:0000256" key="1">
    <source>
        <dbReference type="SAM" id="SignalP"/>
    </source>
</evidence>
<sequence length="118" mass="13602">MSLICILDTIILLLGNQSLCGNCLSSHRQANLDEQQTSDNQFVRTLMTSICQSAVICENPYKVDVEQITQRAKLLQRYLSDEKKELQALYALQALMVHMEQPANLLRMFFDTLYDEDR</sequence>
<reference evidence="4" key="1">
    <citation type="submission" date="2025-08" db="UniProtKB">
        <authorList>
            <consortium name="RefSeq"/>
        </authorList>
    </citation>
    <scope>IDENTIFICATION</scope>
    <source>
        <tissue evidence="4">White muscle</tissue>
    </source>
</reference>
<dbReference type="Proteomes" id="UP000808372">
    <property type="component" value="Chromosome 25"/>
</dbReference>
<gene>
    <name evidence="4" type="primary">LOC120019864</name>
</gene>
<evidence type="ECO:0000259" key="2">
    <source>
        <dbReference type="PROSITE" id="PS51363"/>
    </source>
</evidence>
<dbReference type="AlphaFoldDB" id="A0A8U0P4Y9"/>